<dbReference type="AlphaFoldDB" id="A0A8H3ZY59"/>
<organism evidence="1 2">
    <name type="scientific">Gigaspora margarita</name>
    <dbReference type="NCBI Taxonomy" id="4874"/>
    <lineage>
        <taxon>Eukaryota</taxon>
        <taxon>Fungi</taxon>
        <taxon>Fungi incertae sedis</taxon>
        <taxon>Mucoromycota</taxon>
        <taxon>Glomeromycotina</taxon>
        <taxon>Glomeromycetes</taxon>
        <taxon>Diversisporales</taxon>
        <taxon>Gigasporaceae</taxon>
        <taxon>Gigaspora</taxon>
    </lineage>
</organism>
<evidence type="ECO:0000313" key="1">
    <source>
        <dbReference type="EMBL" id="KAF0357391.1"/>
    </source>
</evidence>
<keyword evidence="2" id="KW-1185">Reference proteome</keyword>
<reference evidence="1 2" key="1">
    <citation type="journal article" date="2019" name="Environ. Microbiol.">
        <title>At the nexus of three kingdoms: the genome of the mycorrhizal fungus Gigaspora margarita provides insights into plant, endobacterial and fungal interactions.</title>
        <authorList>
            <person name="Venice F."/>
            <person name="Ghignone S."/>
            <person name="Salvioli di Fossalunga A."/>
            <person name="Amselem J."/>
            <person name="Novero M."/>
            <person name="Xianan X."/>
            <person name="Sedzielewska Toro K."/>
            <person name="Morin E."/>
            <person name="Lipzen A."/>
            <person name="Grigoriev I.V."/>
            <person name="Henrissat B."/>
            <person name="Martin F.M."/>
            <person name="Bonfante P."/>
        </authorList>
    </citation>
    <scope>NUCLEOTIDE SEQUENCE [LARGE SCALE GENOMIC DNA]</scope>
    <source>
        <strain evidence="1 2">BEG34</strain>
    </source>
</reference>
<gene>
    <name evidence="1" type="ORF">F8M41_014559</name>
</gene>
<comment type="caution">
    <text evidence="1">The sequence shown here is derived from an EMBL/GenBank/DDBJ whole genome shotgun (WGS) entry which is preliminary data.</text>
</comment>
<accession>A0A8H3ZY59</accession>
<protein>
    <submittedName>
        <fullName evidence="1">Uncharacterized protein</fullName>
    </submittedName>
</protein>
<sequence length="80" mass="9123">MKICIMKLVGKELYIFQKIAECSLPAKAQNCDILYKVIITLVKLRILSDKNFVIYDSLQQSRSTSPSAYKINKRHGSITT</sequence>
<dbReference type="EMBL" id="WTPW01002999">
    <property type="protein sequence ID" value="KAF0357391.1"/>
    <property type="molecule type" value="Genomic_DNA"/>
</dbReference>
<evidence type="ECO:0000313" key="2">
    <source>
        <dbReference type="Proteomes" id="UP000439903"/>
    </source>
</evidence>
<dbReference type="Proteomes" id="UP000439903">
    <property type="component" value="Unassembled WGS sequence"/>
</dbReference>
<proteinExistence type="predicted"/>
<name>A0A8H3ZY59_GIGMA</name>